<organism evidence="1 2">
    <name type="scientific">Amycolatopsis saalfeldensis</name>
    <dbReference type="NCBI Taxonomy" id="394193"/>
    <lineage>
        <taxon>Bacteria</taxon>
        <taxon>Bacillati</taxon>
        <taxon>Actinomycetota</taxon>
        <taxon>Actinomycetes</taxon>
        <taxon>Pseudonocardiales</taxon>
        <taxon>Pseudonocardiaceae</taxon>
        <taxon>Amycolatopsis</taxon>
    </lineage>
</organism>
<dbReference type="RefSeq" id="WP_091617767.1">
    <property type="nucleotide sequence ID" value="NZ_FOEF01000006.1"/>
</dbReference>
<dbReference type="AlphaFoldDB" id="A0A1H8X434"/>
<evidence type="ECO:0000313" key="2">
    <source>
        <dbReference type="Proteomes" id="UP000198582"/>
    </source>
</evidence>
<dbReference type="Proteomes" id="UP000198582">
    <property type="component" value="Unassembled WGS sequence"/>
</dbReference>
<protein>
    <submittedName>
        <fullName evidence="1">Predicted dithiol-disulfide oxidoreductase, DUF899 family</fullName>
    </submittedName>
</protein>
<reference evidence="1 2" key="1">
    <citation type="submission" date="2016-10" db="EMBL/GenBank/DDBJ databases">
        <authorList>
            <person name="de Groot N.N."/>
        </authorList>
    </citation>
    <scope>NUCLEOTIDE SEQUENCE [LARGE SCALE GENOMIC DNA]</scope>
    <source>
        <strain evidence="1 2">DSM 44993</strain>
    </source>
</reference>
<dbReference type="OrthoDB" id="4721017at2"/>
<gene>
    <name evidence="1" type="ORF">SAMN04489732_106261</name>
</gene>
<evidence type="ECO:0000313" key="1">
    <source>
        <dbReference type="EMBL" id="SEP34682.1"/>
    </source>
</evidence>
<dbReference type="EMBL" id="FOEF01000006">
    <property type="protein sequence ID" value="SEP34682.1"/>
    <property type="molecule type" value="Genomic_DNA"/>
</dbReference>
<dbReference type="STRING" id="394193.SAMN04489732_106261"/>
<name>A0A1H8X434_9PSEU</name>
<dbReference type="InterPro" id="IPR036249">
    <property type="entry name" value="Thioredoxin-like_sf"/>
</dbReference>
<sequence length="216" mass="24318">MTTALPRVVSAEEWQTAREALLRKEKDLTRAADRVAAERRRMPMVPFPKPYEFTTADGPKSLLDLFEGRRQLIVYHFMLHPGDTAGCPGCSMIVDNMSHPAHLNARDVTLTVVAPATLPEIESYRDRMGWTVPWVSAAGNDFTADCGVGTLFGLSVFLRDGSDVYRTYFTTDRGGEQFISTLRYLDVTPFGRQEAWEESGHGADGPGSWWRRHDEY</sequence>
<accession>A0A1H8X434</accession>
<dbReference type="InterPro" id="IPR010296">
    <property type="entry name" value="DUF899_thioredox"/>
</dbReference>
<proteinExistence type="predicted"/>
<dbReference type="SUPFAM" id="SSF52833">
    <property type="entry name" value="Thioredoxin-like"/>
    <property type="match status" value="1"/>
</dbReference>
<dbReference type="Pfam" id="PF05988">
    <property type="entry name" value="DUF899"/>
    <property type="match status" value="1"/>
</dbReference>
<keyword evidence="2" id="KW-1185">Reference proteome</keyword>